<keyword evidence="1" id="KW-0732">Signal</keyword>
<keyword evidence="4" id="KW-1185">Reference proteome</keyword>
<evidence type="ECO:0000313" key="3">
    <source>
        <dbReference type="EMBL" id="PVY94145.1"/>
    </source>
</evidence>
<dbReference type="PANTHER" id="PTHR30032">
    <property type="entry name" value="N-ACETYLMURAMOYL-L-ALANINE AMIDASE-RELATED"/>
    <property type="match status" value="1"/>
</dbReference>
<reference evidence="3 4" key="1">
    <citation type="submission" date="2018-04" db="EMBL/GenBank/DDBJ databases">
        <title>Genomic Encyclopedia of Type Strains, Phase IV (KMG-IV): sequencing the most valuable type-strain genomes for metagenomic binning, comparative biology and taxonomic classification.</title>
        <authorList>
            <person name="Goeker M."/>
        </authorList>
    </citation>
    <scope>NUCLEOTIDE SEQUENCE [LARGE SCALE GENOMIC DNA]</scope>
    <source>
        <strain evidence="3 4">DSM 20705</strain>
    </source>
</reference>
<dbReference type="GO" id="GO:0030435">
    <property type="term" value="P:sporulation resulting in formation of a cellular spore"/>
    <property type="evidence" value="ECO:0007669"/>
    <property type="project" value="InterPro"/>
</dbReference>
<dbReference type="GO" id="GO:0030288">
    <property type="term" value="C:outer membrane-bounded periplasmic space"/>
    <property type="evidence" value="ECO:0007669"/>
    <property type="project" value="TreeGrafter"/>
</dbReference>
<dbReference type="AlphaFoldDB" id="A0A2U1E2M4"/>
<dbReference type="Proteomes" id="UP000245793">
    <property type="component" value="Unassembled WGS sequence"/>
</dbReference>
<organism evidence="3 4">
    <name type="scientific">Ezakiella coagulans</name>
    <dbReference type="NCBI Taxonomy" id="46507"/>
    <lineage>
        <taxon>Bacteria</taxon>
        <taxon>Bacillati</taxon>
        <taxon>Bacillota</taxon>
        <taxon>Tissierellia</taxon>
        <taxon>Ezakiella</taxon>
    </lineage>
</organism>
<name>A0A2U1E2M4_9FIRM</name>
<proteinExistence type="predicted"/>
<feature type="domain" description="Sporulation stage II protein D amidase enhancer LytB N-terminal" evidence="2">
    <location>
        <begin position="116"/>
        <end position="199"/>
    </location>
</feature>
<comment type="caution">
    <text evidence="3">The sequence shown here is derived from an EMBL/GenBank/DDBJ whole genome shotgun (WGS) entry which is preliminary data.</text>
</comment>
<dbReference type="InterPro" id="IPR051922">
    <property type="entry name" value="Bact_Sporulation_Assoc"/>
</dbReference>
<sequence>MKRFLLFLTIIISLLTISTSAKSDDLTINIKIKSSSDGYDLTSEQGFELITQGKAVLPIPAKSIHLSYENGLMIKTDSGFYGPYENSMVASKNNITSVDKRKYNGCFYVDSINNALINNVNLEEYIYSVVSGEMGSSFEMDALKAQAIAARSYAISNLKKYIKHGYNLTNDIYSQVYLGVNNVNDKIRKAVDETKGLIASFNGEIINATYSSSNGGVIASSEEVWGNKYPYLVMKYDPYSTNTPNVDWKVEVSRDNLDELLAQKTNKRNFTGLRLQKNALGRVKDVVVSYNDGDVKLSANKFRLIFGSSKFKSTLFDVNKKVENTNVKPMPKKEKTIIVASTPGPNEGVVFDIVKLTDDKLDKVSKVQNIGSSAEAGGQNIIETSIDLTDKYVFYGKGFGHSVGLSQYGANEMAKQGFKYLEILNFYYPGIEVKVLND</sequence>
<accession>A0A2U1E2M4</accession>
<dbReference type="InterPro" id="IPR013693">
    <property type="entry name" value="SpoIID/LytB_N"/>
</dbReference>
<evidence type="ECO:0000259" key="2">
    <source>
        <dbReference type="Pfam" id="PF08486"/>
    </source>
</evidence>
<dbReference type="PANTHER" id="PTHR30032:SF4">
    <property type="entry name" value="AMIDASE ENHANCER"/>
    <property type="match status" value="1"/>
</dbReference>
<protein>
    <submittedName>
        <fullName evidence="3">SpoIID/LytB domain protein</fullName>
    </submittedName>
</protein>
<dbReference type="InterPro" id="IPR013486">
    <property type="entry name" value="SpoIID/LytB"/>
</dbReference>
<dbReference type="Pfam" id="PF08486">
    <property type="entry name" value="SpoIID"/>
    <property type="match status" value="1"/>
</dbReference>
<dbReference type="EMBL" id="QEKV01000006">
    <property type="protein sequence ID" value="PVY94145.1"/>
    <property type="molecule type" value="Genomic_DNA"/>
</dbReference>
<dbReference type="NCBIfam" id="TIGR02669">
    <property type="entry name" value="SpoIID_LytB"/>
    <property type="match status" value="1"/>
</dbReference>
<feature type="chain" id="PRO_5015409010" evidence="1">
    <location>
        <begin position="24"/>
        <end position="438"/>
    </location>
</feature>
<dbReference type="RefSeq" id="WP_116480223.1">
    <property type="nucleotide sequence ID" value="NZ_QEKV01000006.1"/>
</dbReference>
<evidence type="ECO:0000256" key="1">
    <source>
        <dbReference type="SAM" id="SignalP"/>
    </source>
</evidence>
<feature type="signal peptide" evidence="1">
    <location>
        <begin position="1"/>
        <end position="23"/>
    </location>
</feature>
<evidence type="ECO:0000313" key="4">
    <source>
        <dbReference type="Proteomes" id="UP000245793"/>
    </source>
</evidence>
<gene>
    <name evidence="3" type="ORF">C7381_10617</name>
</gene>